<dbReference type="PANTHER" id="PTHR42939">
    <property type="entry name" value="ABC TRANSPORTER ATP-BINDING PROTEIN ALBC-RELATED"/>
    <property type="match status" value="1"/>
</dbReference>
<evidence type="ECO:0000256" key="2">
    <source>
        <dbReference type="ARBA" id="ARBA00022741"/>
    </source>
</evidence>
<name>A0ABP7FT19_9MICO</name>
<dbReference type="Gene3D" id="3.40.50.300">
    <property type="entry name" value="P-loop containing nucleotide triphosphate hydrolases"/>
    <property type="match status" value="1"/>
</dbReference>
<dbReference type="Pfam" id="PF00005">
    <property type="entry name" value="ABC_tran"/>
    <property type="match status" value="1"/>
</dbReference>
<protein>
    <recommendedName>
        <fullName evidence="4">ABC transporter domain-containing protein</fullName>
    </recommendedName>
</protein>
<reference evidence="6" key="1">
    <citation type="journal article" date="2019" name="Int. J. Syst. Evol. Microbiol.">
        <title>The Global Catalogue of Microorganisms (GCM) 10K type strain sequencing project: providing services to taxonomists for standard genome sequencing and annotation.</title>
        <authorList>
            <consortium name="The Broad Institute Genomics Platform"/>
            <consortium name="The Broad Institute Genome Sequencing Center for Infectious Disease"/>
            <person name="Wu L."/>
            <person name="Ma J."/>
        </authorList>
    </citation>
    <scope>NUCLEOTIDE SEQUENCE [LARGE SCALE GENOMIC DNA]</scope>
    <source>
        <strain evidence="6">JCM 16949</strain>
    </source>
</reference>
<dbReference type="EMBL" id="BAABAE010000003">
    <property type="protein sequence ID" value="GAA3745769.1"/>
    <property type="molecule type" value="Genomic_DNA"/>
</dbReference>
<dbReference type="InterPro" id="IPR003439">
    <property type="entry name" value="ABC_transporter-like_ATP-bd"/>
</dbReference>
<dbReference type="InterPro" id="IPR051782">
    <property type="entry name" value="ABC_Transporter_VariousFunc"/>
</dbReference>
<keyword evidence="1" id="KW-0813">Transport</keyword>
<dbReference type="PANTHER" id="PTHR42939:SF1">
    <property type="entry name" value="ABC TRANSPORTER ATP-BINDING PROTEIN ALBC-RELATED"/>
    <property type="match status" value="1"/>
</dbReference>
<evidence type="ECO:0000259" key="4">
    <source>
        <dbReference type="PROSITE" id="PS50893"/>
    </source>
</evidence>
<evidence type="ECO:0000313" key="5">
    <source>
        <dbReference type="EMBL" id="GAA3745769.1"/>
    </source>
</evidence>
<dbReference type="SUPFAM" id="SSF52540">
    <property type="entry name" value="P-loop containing nucleoside triphosphate hydrolases"/>
    <property type="match status" value="1"/>
</dbReference>
<dbReference type="RefSeq" id="WP_344756552.1">
    <property type="nucleotide sequence ID" value="NZ_BAABAE010000003.1"/>
</dbReference>
<evidence type="ECO:0000256" key="1">
    <source>
        <dbReference type="ARBA" id="ARBA00022448"/>
    </source>
</evidence>
<keyword evidence="2" id="KW-0547">Nucleotide-binding</keyword>
<evidence type="ECO:0000256" key="3">
    <source>
        <dbReference type="ARBA" id="ARBA00022840"/>
    </source>
</evidence>
<accession>A0ABP7FT19</accession>
<keyword evidence="6" id="KW-1185">Reference proteome</keyword>
<organism evidence="5 6">
    <name type="scientific">Leifsonella bigeumensis</name>
    <dbReference type="NCBI Taxonomy" id="433643"/>
    <lineage>
        <taxon>Bacteria</taxon>
        <taxon>Bacillati</taxon>
        <taxon>Actinomycetota</taxon>
        <taxon>Actinomycetes</taxon>
        <taxon>Micrococcales</taxon>
        <taxon>Microbacteriaceae</taxon>
        <taxon>Leifsonella</taxon>
    </lineage>
</organism>
<keyword evidence="3" id="KW-0067">ATP-binding</keyword>
<sequence length="246" mass="26201">MSLTVVDLTVEYAEFRLGPVDVSLEPGELLALLGTNGSGKSTLLRALLGLQGTTGGGAFWNGEPLSPRTRLSVSQVGYVSDSSHDLLPEFTALEYWQYCLLAFEKARGRRMPEALDRARGLADALDFPATKRVPLAGLSLGTARKAQIIAALMTSPRLILLDEPFLGLDFLSARALESVLGQSRDEGAAIIVSNHDLDLASRLADSVVLLHRGRQLIGQSVSSLGGHERLEPAIVSALEAARAESG</sequence>
<dbReference type="InterPro" id="IPR027417">
    <property type="entry name" value="P-loop_NTPase"/>
</dbReference>
<feature type="domain" description="ABC transporter" evidence="4">
    <location>
        <begin position="1"/>
        <end position="237"/>
    </location>
</feature>
<comment type="caution">
    <text evidence="5">The sequence shown here is derived from an EMBL/GenBank/DDBJ whole genome shotgun (WGS) entry which is preliminary data.</text>
</comment>
<gene>
    <name evidence="5" type="ORF">GCM10022239_21720</name>
</gene>
<proteinExistence type="predicted"/>
<dbReference type="Proteomes" id="UP001501004">
    <property type="component" value="Unassembled WGS sequence"/>
</dbReference>
<evidence type="ECO:0000313" key="6">
    <source>
        <dbReference type="Proteomes" id="UP001501004"/>
    </source>
</evidence>
<dbReference type="SMART" id="SM00382">
    <property type="entry name" value="AAA"/>
    <property type="match status" value="1"/>
</dbReference>
<dbReference type="InterPro" id="IPR003593">
    <property type="entry name" value="AAA+_ATPase"/>
</dbReference>
<dbReference type="PROSITE" id="PS50893">
    <property type="entry name" value="ABC_TRANSPORTER_2"/>
    <property type="match status" value="1"/>
</dbReference>